<protein>
    <submittedName>
        <fullName evidence="3">Uncharacterized protein</fullName>
    </submittedName>
</protein>
<dbReference type="PANTHER" id="PTHR45084:SF1">
    <property type="entry name" value="ERAD-ASSOCIATED E3 UBIQUITIN-PROTEIN LIGASE COMPONENT HRD3A-RELATED"/>
    <property type="match status" value="1"/>
</dbReference>
<evidence type="ECO:0000313" key="3">
    <source>
        <dbReference type="EMBL" id="KAG0557992.1"/>
    </source>
</evidence>
<dbReference type="Gene3D" id="1.25.40.10">
    <property type="entry name" value="Tetratricopeptide repeat domain"/>
    <property type="match status" value="2"/>
</dbReference>
<dbReference type="SMART" id="SM00671">
    <property type="entry name" value="SEL1"/>
    <property type="match status" value="8"/>
</dbReference>
<reference evidence="3 4" key="1">
    <citation type="submission" date="2020-06" db="EMBL/GenBank/DDBJ databases">
        <title>WGS assembly of Ceratodon purpureus strain R40.</title>
        <authorList>
            <person name="Carey S.B."/>
            <person name="Jenkins J."/>
            <person name="Shu S."/>
            <person name="Lovell J.T."/>
            <person name="Sreedasyam A."/>
            <person name="Maumus F."/>
            <person name="Tiley G.P."/>
            <person name="Fernandez-Pozo N."/>
            <person name="Barry K."/>
            <person name="Chen C."/>
            <person name="Wang M."/>
            <person name="Lipzen A."/>
            <person name="Daum C."/>
            <person name="Saski C.A."/>
            <person name="Payton A.C."/>
            <person name="Mcbreen J.C."/>
            <person name="Conrad R.E."/>
            <person name="Kollar L.M."/>
            <person name="Olsson S."/>
            <person name="Huttunen S."/>
            <person name="Landis J.B."/>
            <person name="Wickett N.J."/>
            <person name="Johnson M.G."/>
            <person name="Rensing S.A."/>
            <person name="Grimwood J."/>
            <person name="Schmutz J."/>
            <person name="Mcdaniel S.F."/>
        </authorList>
    </citation>
    <scope>NUCLEOTIDE SEQUENCE [LARGE SCALE GENOMIC DNA]</scope>
    <source>
        <strain evidence="3 4">R40</strain>
    </source>
</reference>
<keyword evidence="1" id="KW-0812">Transmembrane</keyword>
<organism evidence="3 4">
    <name type="scientific">Ceratodon purpureus</name>
    <name type="common">Fire moss</name>
    <name type="synonym">Dicranum purpureum</name>
    <dbReference type="NCBI Taxonomy" id="3225"/>
    <lineage>
        <taxon>Eukaryota</taxon>
        <taxon>Viridiplantae</taxon>
        <taxon>Streptophyta</taxon>
        <taxon>Embryophyta</taxon>
        <taxon>Bryophyta</taxon>
        <taxon>Bryophytina</taxon>
        <taxon>Bryopsida</taxon>
        <taxon>Dicranidae</taxon>
        <taxon>Pseudoditrichales</taxon>
        <taxon>Ditrichaceae</taxon>
        <taxon>Ceratodon</taxon>
    </lineage>
</organism>
<feature type="chain" id="PRO_5035780608" evidence="2">
    <location>
        <begin position="28"/>
        <end position="683"/>
    </location>
</feature>
<comment type="caution">
    <text evidence="3">The sequence shown here is derived from an EMBL/GenBank/DDBJ whole genome shotgun (WGS) entry which is preliminary data.</text>
</comment>
<keyword evidence="2" id="KW-0732">Signal</keyword>
<name>A0A8T0GLT0_CERPU</name>
<dbReference type="EMBL" id="CM026432">
    <property type="protein sequence ID" value="KAG0557992.1"/>
    <property type="molecule type" value="Genomic_DNA"/>
</dbReference>
<evidence type="ECO:0000313" key="4">
    <source>
        <dbReference type="Proteomes" id="UP000822688"/>
    </source>
</evidence>
<sequence length="683" mass="77041">MGAWSPSTHHVLALILLLSVSVPLVSCARNFVIVWEDDDIKKDNHDFGTNGEEYSTSNDIEERKGLLGFMDPQEPSLEWDEFGDTEETTEDALDPGAWIHALEHEDRDERPNEYAAAVRKMVESVSKGEPRVLDEAIRSLNSEAESGNAHAESTLAFLYASGYGVQQSDAKAFLFHHFAAHKGNLQSKMALAYSYSRQQMHEEAVVLYAELAAVAMASFISSKDTPLMEPVRLNDGFEESRDALKKFRGEDDDDFQFLEYQAHKGYPEAMYRLGVFYYFGLRGVHRDHSKALTWLLKAVEKSDSRSMELLGEIYARGYGVERNYSQAYEWFLQAAHQKHYAAFNGIGYLYVKGRGVADGKNHTKAKEYFKKAAETGDSHGHYNMGILYLKGLGVKKDVKEACKHFLTAANKGHPKAFYQLAKMQQKGIPGLKRDVATAAALFKIVAERGPWGSLMKWALECYLKGQIGKSLLLYSRAAELGYEAAQSNAAWILERYYNEGVCIGQAGMCSDVERHQRAHTFWRYASEQGNEHAALLIGDAYFYGRGAERDLDKAAEAYRRAQLQQNSQAMFNLGYMYEHGLGLPKDLHLAKRYYDQALDTEPGAMLPVTFALIGLYLRQKYSGSIIMKLVDGLPNARPNIEEWFKFFSADDGNATLITLLVCLLTVLYLRQRQRRIQHGHVSS</sequence>
<dbReference type="Proteomes" id="UP000822688">
    <property type="component" value="Chromosome 11"/>
</dbReference>
<proteinExistence type="predicted"/>
<keyword evidence="4" id="KW-1185">Reference proteome</keyword>
<dbReference type="InterPro" id="IPR011990">
    <property type="entry name" value="TPR-like_helical_dom_sf"/>
</dbReference>
<dbReference type="AlphaFoldDB" id="A0A8T0GLT0"/>
<dbReference type="InterPro" id="IPR044623">
    <property type="entry name" value="HRD3"/>
</dbReference>
<feature type="transmembrane region" description="Helical" evidence="1">
    <location>
        <begin position="652"/>
        <end position="669"/>
    </location>
</feature>
<accession>A0A8T0GLT0</accession>
<evidence type="ECO:0000256" key="2">
    <source>
        <dbReference type="SAM" id="SignalP"/>
    </source>
</evidence>
<dbReference type="SUPFAM" id="SSF81901">
    <property type="entry name" value="HCP-like"/>
    <property type="match status" value="3"/>
</dbReference>
<evidence type="ECO:0000256" key="1">
    <source>
        <dbReference type="SAM" id="Phobius"/>
    </source>
</evidence>
<keyword evidence="1" id="KW-1133">Transmembrane helix</keyword>
<gene>
    <name evidence="3" type="ORF">KC19_11G171200</name>
</gene>
<dbReference type="Pfam" id="PF08238">
    <property type="entry name" value="Sel1"/>
    <property type="match status" value="9"/>
</dbReference>
<dbReference type="InterPro" id="IPR006597">
    <property type="entry name" value="Sel1-like"/>
</dbReference>
<keyword evidence="1" id="KW-0472">Membrane</keyword>
<dbReference type="PANTHER" id="PTHR45084">
    <property type="entry name" value="ERAD-ASSOCIATED E3 UBIQUITIN-PROTEIN LIGASE COMPONENT HRD3A-RELATED"/>
    <property type="match status" value="1"/>
</dbReference>
<feature type="signal peptide" evidence="2">
    <location>
        <begin position="1"/>
        <end position="27"/>
    </location>
</feature>
<dbReference type="GO" id="GO:0036503">
    <property type="term" value="P:ERAD pathway"/>
    <property type="evidence" value="ECO:0007669"/>
    <property type="project" value="InterPro"/>
</dbReference>